<name>A0AA88RQM8_9ASTE</name>
<feature type="repeat" description="PPR" evidence="2">
    <location>
        <begin position="285"/>
        <end position="319"/>
    </location>
</feature>
<sequence>MKELKQIQAHLFKAGAQQNDDALKKLMAFCTDPHHGNPHYAERVFTHIENPSLFVYNVMIKAYTKSGSFKRSLFLYDQMKAYGLWPDNFTYPFVFKAIGRLKEALVGQKVHGYVIKCGVEFDCYVCNSVMDMYADLGCVGDLRKVFDEMPKRDLVSWNILISGFVRCNRFEDAVRVYRLMRDEGSVRPDEATVVSTLSACIALKNFELGGEIHRYVSSELEITTIIGNSLLDMYSKCGCLSMAREIFDAMPVKNVICWTSMVSGYVNTGQLDEARLLFDSSPVRDIVLWTAMINGYVQFNRVDEAMALFEEMQMNRVKPDKYTVVTLLTGCAQLGALEQGKWIHEYMVQNRIAIDAVTGTALIDMYAKCGCIDKSFEIFSGLKERDTASWTSIICALAMNGKTSKALELFSQMKQASFRPDDITFIGVLTACSHGGLVEEGRRQFKSMKNMYQIEPKSEHYGCLIDLLGRAGLLDEAEELIEKIPNKKNEIIVPVYGALLSACRIYGNIDMAERFARRLVEIESSDSSVHTLLASTYASAGKWEDVSNERRKIKELGVKKAPGCSLIEVDGNVQIES</sequence>
<feature type="repeat" description="PPR" evidence="2">
    <location>
        <begin position="153"/>
        <end position="187"/>
    </location>
</feature>
<proteinExistence type="predicted"/>
<dbReference type="GO" id="GO:0009451">
    <property type="term" value="P:RNA modification"/>
    <property type="evidence" value="ECO:0007669"/>
    <property type="project" value="InterPro"/>
</dbReference>
<dbReference type="InterPro" id="IPR002885">
    <property type="entry name" value="PPR_rpt"/>
</dbReference>
<comment type="caution">
    <text evidence="3">The sequence shown here is derived from an EMBL/GenBank/DDBJ whole genome shotgun (WGS) entry which is preliminary data.</text>
</comment>
<dbReference type="FunFam" id="1.25.40.10:FF:000989">
    <property type="entry name" value="Pentatricopeptide repeat-containing protein At1g31430"/>
    <property type="match status" value="1"/>
</dbReference>
<evidence type="ECO:0000256" key="2">
    <source>
        <dbReference type="PROSITE-ProRule" id="PRU00708"/>
    </source>
</evidence>
<keyword evidence="4" id="KW-1185">Reference proteome</keyword>
<reference evidence="3" key="1">
    <citation type="submission" date="2022-12" db="EMBL/GenBank/DDBJ databases">
        <title>Draft genome assemblies for two species of Escallonia (Escalloniales).</title>
        <authorList>
            <person name="Chanderbali A."/>
            <person name="Dervinis C."/>
            <person name="Anghel I."/>
            <person name="Soltis D."/>
            <person name="Soltis P."/>
            <person name="Zapata F."/>
        </authorList>
    </citation>
    <scope>NUCLEOTIDE SEQUENCE</scope>
    <source>
        <strain evidence="3">UCBG92.1500</strain>
        <tissue evidence="3">Leaf</tissue>
    </source>
</reference>
<evidence type="ECO:0000313" key="4">
    <source>
        <dbReference type="Proteomes" id="UP001187471"/>
    </source>
</evidence>
<dbReference type="SUPFAM" id="SSF48452">
    <property type="entry name" value="TPR-like"/>
    <property type="match status" value="1"/>
</dbReference>
<evidence type="ECO:0000256" key="1">
    <source>
        <dbReference type="ARBA" id="ARBA00022737"/>
    </source>
</evidence>
<feature type="repeat" description="PPR" evidence="2">
    <location>
        <begin position="386"/>
        <end position="420"/>
    </location>
</feature>
<dbReference type="Pfam" id="PF13041">
    <property type="entry name" value="PPR_2"/>
    <property type="match status" value="4"/>
</dbReference>
<dbReference type="Pfam" id="PF01535">
    <property type="entry name" value="PPR"/>
    <property type="match status" value="4"/>
</dbReference>
<dbReference type="Proteomes" id="UP001187471">
    <property type="component" value="Unassembled WGS sequence"/>
</dbReference>
<gene>
    <name evidence="3" type="ORF">RJ640_024253</name>
</gene>
<dbReference type="EMBL" id="JAVXUO010001889">
    <property type="protein sequence ID" value="KAK2978220.1"/>
    <property type="molecule type" value="Genomic_DNA"/>
</dbReference>
<dbReference type="NCBIfam" id="TIGR00756">
    <property type="entry name" value="PPR"/>
    <property type="match status" value="6"/>
</dbReference>
<dbReference type="PANTHER" id="PTHR47926">
    <property type="entry name" value="PENTATRICOPEPTIDE REPEAT-CONTAINING PROTEIN"/>
    <property type="match status" value="1"/>
</dbReference>
<dbReference type="PROSITE" id="PS51375">
    <property type="entry name" value="PPR"/>
    <property type="match status" value="4"/>
</dbReference>
<keyword evidence="1" id="KW-0677">Repeat</keyword>
<dbReference type="FunFam" id="1.25.40.10:FF:000427">
    <property type="entry name" value="Pentatricopeptide repeat-containing protein chloroplastic"/>
    <property type="match status" value="1"/>
</dbReference>
<dbReference type="AlphaFoldDB" id="A0AA88RQM8"/>
<dbReference type="Pfam" id="PF20431">
    <property type="entry name" value="E_motif"/>
    <property type="match status" value="1"/>
</dbReference>
<dbReference type="InterPro" id="IPR046960">
    <property type="entry name" value="PPR_At4g14850-like_plant"/>
</dbReference>
<dbReference type="FunFam" id="1.25.40.10:FF:000348">
    <property type="entry name" value="Pentatricopeptide repeat-containing protein chloroplastic"/>
    <property type="match status" value="1"/>
</dbReference>
<evidence type="ECO:0000313" key="3">
    <source>
        <dbReference type="EMBL" id="KAK2978220.1"/>
    </source>
</evidence>
<dbReference type="GO" id="GO:0003723">
    <property type="term" value="F:RNA binding"/>
    <property type="evidence" value="ECO:0007669"/>
    <property type="project" value="InterPro"/>
</dbReference>
<accession>A0AA88RQM8</accession>
<organism evidence="3 4">
    <name type="scientific">Escallonia rubra</name>
    <dbReference type="NCBI Taxonomy" id="112253"/>
    <lineage>
        <taxon>Eukaryota</taxon>
        <taxon>Viridiplantae</taxon>
        <taxon>Streptophyta</taxon>
        <taxon>Embryophyta</taxon>
        <taxon>Tracheophyta</taxon>
        <taxon>Spermatophyta</taxon>
        <taxon>Magnoliopsida</taxon>
        <taxon>eudicotyledons</taxon>
        <taxon>Gunneridae</taxon>
        <taxon>Pentapetalae</taxon>
        <taxon>asterids</taxon>
        <taxon>campanulids</taxon>
        <taxon>Escalloniales</taxon>
        <taxon>Escalloniaceae</taxon>
        <taxon>Escallonia</taxon>
    </lineage>
</organism>
<dbReference type="InterPro" id="IPR011990">
    <property type="entry name" value="TPR-like_helical_dom_sf"/>
</dbReference>
<dbReference type="Gene3D" id="1.25.40.10">
    <property type="entry name" value="Tetratricopeptide repeat domain"/>
    <property type="match status" value="4"/>
</dbReference>
<feature type="repeat" description="PPR" evidence="2">
    <location>
        <begin position="52"/>
        <end position="86"/>
    </location>
</feature>
<protein>
    <recommendedName>
        <fullName evidence="5">Pentatricopeptide repeat-containing protein</fullName>
    </recommendedName>
</protein>
<dbReference type="PANTHER" id="PTHR47926:SF489">
    <property type="entry name" value="PENTATRICOPEPTIDE REPEAT-CONTAINING PROTEIN"/>
    <property type="match status" value="1"/>
</dbReference>
<evidence type="ECO:0008006" key="5">
    <source>
        <dbReference type="Google" id="ProtNLM"/>
    </source>
</evidence>
<dbReference type="InterPro" id="IPR046848">
    <property type="entry name" value="E_motif"/>
</dbReference>